<proteinExistence type="predicted"/>
<dbReference type="RefSeq" id="WP_317963934.1">
    <property type="nucleotide sequence ID" value="NZ_OX458333.1"/>
</dbReference>
<reference evidence="1 2" key="1">
    <citation type="submission" date="2023-03" db="EMBL/GenBank/DDBJ databases">
        <authorList>
            <person name="Pearce D."/>
        </authorList>
    </citation>
    <scope>NUCLEOTIDE SEQUENCE [LARGE SCALE GENOMIC DNA]</scope>
    <source>
        <strain evidence="1">Msz</strain>
    </source>
</reference>
<sequence length="285" mass="33238">MPKNRFPEFSAIVEPYEEKINALEDRLREARYTILNLVPKEAQEALKSYLSCESRQETYGWLDRTAETIVSLAQILAPEKGSYFSDRAYCPLCGGESTSPYERGFAVPEGLRRHLVGWGNTRPCAVLEAAFALAKEYWHEKFHAEEQIEKAQEEERRRQRKASEVLYRIAPDREPELIDEGFIFGGTFRNESELAWAEQRLAYLGFQITCEDNVKSYTSEMENWVIYADPRVNGKIEFRAYKKPLPKKARGPHVRTGISGYFYLMDSWKHDLRKKYESRLLKAIR</sequence>
<organism evidence="1 2">
    <name type="scientific">Methylocaldum szegediense</name>
    <dbReference type="NCBI Taxonomy" id="73780"/>
    <lineage>
        <taxon>Bacteria</taxon>
        <taxon>Pseudomonadati</taxon>
        <taxon>Pseudomonadota</taxon>
        <taxon>Gammaproteobacteria</taxon>
        <taxon>Methylococcales</taxon>
        <taxon>Methylococcaceae</taxon>
        <taxon>Methylocaldum</taxon>
    </lineage>
</organism>
<keyword evidence="2" id="KW-1185">Reference proteome</keyword>
<dbReference type="Proteomes" id="UP001162030">
    <property type="component" value="Chromosome"/>
</dbReference>
<evidence type="ECO:0000313" key="2">
    <source>
        <dbReference type="Proteomes" id="UP001162030"/>
    </source>
</evidence>
<evidence type="ECO:0000313" key="1">
    <source>
        <dbReference type="EMBL" id="CAI8823485.1"/>
    </source>
</evidence>
<name>A0ABN8X1X4_9GAMM</name>
<dbReference type="EMBL" id="OX458333">
    <property type="protein sequence ID" value="CAI8823485.1"/>
    <property type="molecule type" value="Genomic_DNA"/>
</dbReference>
<protein>
    <submittedName>
        <fullName evidence="1">Uncharacterized protein</fullName>
    </submittedName>
</protein>
<accession>A0ABN8X1X4</accession>
<gene>
    <name evidence="1" type="ORF">MSZNOR_2008</name>
</gene>